<accession>A0A317SNL1</accession>
<protein>
    <recommendedName>
        <fullName evidence="4">2-methoxy-6-polyprenyl-1,4-benzoquinol methylase, mitochondrial</fullName>
        <ecNumber evidence="4">2.1.1.201</ecNumber>
    </recommendedName>
    <alternativeName>
        <fullName evidence="4">Ubiquinone biosynthesis methyltransferase COQ5</fullName>
    </alternativeName>
</protein>
<feature type="binding site" evidence="4">
    <location>
        <begin position="177"/>
        <end position="178"/>
    </location>
    <ligand>
        <name>S-adenosyl-L-methionine</name>
        <dbReference type="ChEBI" id="CHEBI:59789"/>
    </ligand>
</feature>
<evidence type="ECO:0000313" key="5">
    <source>
        <dbReference type="EMBL" id="PWW75016.1"/>
    </source>
</evidence>
<comment type="pathway">
    <text evidence="4">Cofactor biosynthesis; ubiquinone biosynthesis.</text>
</comment>
<evidence type="ECO:0000256" key="4">
    <source>
        <dbReference type="HAMAP-Rule" id="MF_03191"/>
    </source>
</evidence>
<keyword evidence="4" id="KW-0472">Membrane</keyword>
<dbReference type="PROSITE" id="PS51608">
    <property type="entry name" value="SAM_MT_UBIE"/>
    <property type="match status" value="1"/>
</dbReference>
<keyword evidence="3 4" id="KW-0949">S-adenosyl-L-methionine</keyword>
<name>A0A317SNL1_9PEZI</name>
<dbReference type="AlphaFoldDB" id="A0A317SNL1"/>
<evidence type="ECO:0000256" key="3">
    <source>
        <dbReference type="ARBA" id="ARBA00022691"/>
    </source>
</evidence>
<dbReference type="PANTHER" id="PTHR43591:SF24">
    <property type="entry name" value="2-METHOXY-6-POLYPRENYL-1,4-BENZOQUINOL METHYLASE, MITOCHONDRIAL"/>
    <property type="match status" value="1"/>
</dbReference>
<gene>
    <name evidence="4" type="primary">COQ5</name>
    <name evidence="5" type="ORF">C7212DRAFT_325900</name>
</gene>
<evidence type="ECO:0000256" key="1">
    <source>
        <dbReference type="ARBA" id="ARBA00022603"/>
    </source>
</evidence>
<dbReference type="STRING" id="42249.A0A317SNL1"/>
<organism evidence="5 6">
    <name type="scientific">Tuber magnatum</name>
    <name type="common">white Piedmont truffle</name>
    <dbReference type="NCBI Taxonomy" id="42249"/>
    <lineage>
        <taxon>Eukaryota</taxon>
        <taxon>Fungi</taxon>
        <taxon>Dikarya</taxon>
        <taxon>Ascomycota</taxon>
        <taxon>Pezizomycotina</taxon>
        <taxon>Pezizomycetes</taxon>
        <taxon>Pezizales</taxon>
        <taxon>Tuberaceae</taxon>
        <taxon>Tuber</taxon>
    </lineage>
</organism>
<dbReference type="HAMAP" id="MF_01813">
    <property type="entry name" value="MenG_UbiE_methyltr"/>
    <property type="match status" value="1"/>
</dbReference>
<dbReference type="Proteomes" id="UP000246991">
    <property type="component" value="Unassembled WGS sequence"/>
</dbReference>
<feature type="binding site" evidence="4">
    <location>
        <position position="122"/>
    </location>
    <ligand>
        <name>S-adenosyl-L-methionine</name>
        <dbReference type="ChEBI" id="CHEBI:59789"/>
    </ligand>
</feature>
<dbReference type="GO" id="GO:0032259">
    <property type="term" value="P:methylation"/>
    <property type="evidence" value="ECO:0007669"/>
    <property type="project" value="UniProtKB-KW"/>
</dbReference>
<dbReference type="SUPFAM" id="SSF53335">
    <property type="entry name" value="S-adenosyl-L-methionine-dependent methyltransferases"/>
    <property type="match status" value="1"/>
</dbReference>
<comment type="subunit">
    <text evidence="4">Component of a multi-subunit COQ enzyme complex, composed of at least COQ3, COQ4, COQ5, COQ6, COQ7 and COQ9.</text>
</comment>
<comment type="caution">
    <text evidence="5">The sequence shown here is derived from an EMBL/GenBank/DDBJ whole genome shotgun (WGS) entry which is preliminary data.</text>
</comment>
<reference evidence="5 6" key="1">
    <citation type="submission" date="2018-03" db="EMBL/GenBank/DDBJ databases">
        <title>Genomes of Pezizomycetes fungi and the evolution of truffles.</title>
        <authorList>
            <person name="Murat C."/>
            <person name="Payen T."/>
            <person name="Noel B."/>
            <person name="Kuo A."/>
            <person name="Martin F.M."/>
        </authorList>
    </citation>
    <scope>NUCLEOTIDE SEQUENCE [LARGE SCALE GENOMIC DNA]</scope>
    <source>
        <strain evidence="5">091103-1</strain>
    </source>
</reference>
<comment type="catalytic activity">
    <reaction evidence="4">
        <text>a 2-methoxy-6-(all-trans-polyprenyl)benzene-1,4-diol + S-adenosyl-L-methionine = a 5-methoxy-2-methyl-3-(all-trans-polyprenyl)benzene-1,4-diol + S-adenosyl-L-homocysteine + H(+)</text>
        <dbReference type="Rhea" id="RHEA:28286"/>
        <dbReference type="Rhea" id="RHEA-COMP:10858"/>
        <dbReference type="Rhea" id="RHEA-COMP:10859"/>
        <dbReference type="ChEBI" id="CHEBI:15378"/>
        <dbReference type="ChEBI" id="CHEBI:57856"/>
        <dbReference type="ChEBI" id="CHEBI:59789"/>
        <dbReference type="ChEBI" id="CHEBI:84166"/>
        <dbReference type="ChEBI" id="CHEBI:84167"/>
        <dbReference type="EC" id="2.1.1.201"/>
    </reaction>
</comment>
<keyword evidence="4" id="KW-0999">Mitochondrion inner membrane</keyword>
<dbReference type="PANTHER" id="PTHR43591">
    <property type="entry name" value="METHYLTRANSFERASE"/>
    <property type="match status" value="1"/>
</dbReference>
<feature type="binding site" evidence="4">
    <location>
        <position position="148"/>
    </location>
    <ligand>
        <name>S-adenosyl-L-methionine</name>
        <dbReference type="ChEBI" id="CHEBI:59789"/>
    </ligand>
</feature>
<dbReference type="PROSITE" id="PS01183">
    <property type="entry name" value="UBIE_1"/>
    <property type="match status" value="1"/>
</dbReference>
<dbReference type="Pfam" id="PF01209">
    <property type="entry name" value="Ubie_methyltran"/>
    <property type="match status" value="1"/>
</dbReference>
<sequence>MSARPLSRGLLSATPSKHLCSIAPRVAALHSTPVNLNQPPLKNDQSSSEPVTHFGFQTVKESLKATRVAEVFSSVASSYDTMNDVMSFGIHRLWKDHFVRSLNPGRRPGGRPMSILDVAGGTGDIAFRMLDHSEKVSGDRETTVLCADINANMLREGEKRAIQNGYDPNRISFRVENAETLESIPDSSIDLYTISFGIRNVTRIPMALKSAHRVLKPGGVFACLEFSKVSSAPLDAIYQQYSFSVIPLMGQLVAGDRDSYQYLVESIKRFPSQLEFARMIRDAGLVNVGKGYEELTFGVASIWKGVKPLE</sequence>
<comment type="function">
    <text evidence="4">Methyltransferase required for the conversion of 2-polyprenyl-6-methoxy-1,4-benzoquinol (DDMQH2) to 2-polyprenyl-3-methyl-6-methoxy-1,4-benzoquinol (DMQH2).</text>
</comment>
<keyword evidence="4" id="KW-0496">Mitochondrion</keyword>
<comment type="similarity">
    <text evidence="4">Belongs to the class I-like SAM-binding methyltransferase superfamily. MenG/UbiE family.</text>
</comment>
<evidence type="ECO:0000256" key="2">
    <source>
        <dbReference type="ARBA" id="ARBA00022679"/>
    </source>
</evidence>
<keyword evidence="1 4" id="KW-0489">Methyltransferase</keyword>
<feature type="binding site" evidence="4">
    <location>
        <position position="195"/>
    </location>
    <ligand>
        <name>S-adenosyl-L-methionine</name>
        <dbReference type="ChEBI" id="CHEBI:59789"/>
    </ligand>
</feature>
<proteinExistence type="inferred from homology"/>
<dbReference type="PROSITE" id="PS01184">
    <property type="entry name" value="UBIE_2"/>
    <property type="match status" value="1"/>
</dbReference>
<dbReference type="Gene3D" id="3.40.50.150">
    <property type="entry name" value="Vaccinia Virus protein VP39"/>
    <property type="match status" value="1"/>
</dbReference>
<evidence type="ECO:0000313" key="6">
    <source>
        <dbReference type="Proteomes" id="UP000246991"/>
    </source>
</evidence>
<dbReference type="InterPro" id="IPR004033">
    <property type="entry name" value="UbiE/COQ5_MeTrFase"/>
</dbReference>
<dbReference type="GO" id="GO:0031314">
    <property type="term" value="C:extrinsic component of mitochondrial inner membrane"/>
    <property type="evidence" value="ECO:0007669"/>
    <property type="project" value="UniProtKB-UniRule"/>
</dbReference>
<dbReference type="InterPro" id="IPR029063">
    <property type="entry name" value="SAM-dependent_MTases_sf"/>
</dbReference>
<dbReference type="NCBIfam" id="TIGR01934">
    <property type="entry name" value="MenG_MenH_UbiE"/>
    <property type="match status" value="1"/>
</dbReference>
<dbReference type="GO" id="GO:0008425">
    <property type="term" value="F:2-methoxy-6-polyprenyl-1,4-benzoquinol methyltransferase activity"/>
    <property type="evidence" value="ECO:0007669"/>
    <property type="project" value="UniProtKB-UniRule"/>
</dbReference>
<keyword evidence="6" id="KW-1185">Reference proteome</keyword>
<dbReference type="InterPro" id="IPR023576">
    <property type="entry name" value="UbiE/COQ5_MeTrFase_CS"/>
</dbReference>
<dbReference type="EMBL" id="PYWC01000053">
    <property type="protein sequence ID" value="PWW75016.1"/>
    <property type="molecule type" value="Genomic_DNA"/>
</dbReference>
<dbReference type="CDD" id="cd02440">
    <property type="entry name" value="AdoMet_MTases"/>
    <property type="match status" value="1"/>
</dbReference>
<dbReference type="EC" id="2.1.1.201" evidence="4"/>
<keyword evidence="2 4" id="KW-0808">Transferase</keyword>
<comment type="subcellular location">
    <subcellularLocation>
        <location evidence="4">Mitochondrion inner membrane</location>
        <topology evidence="4">Peripheral membrane protein</topology>
        <orientation evidence="4">Matrix side</orientation>
    </subcellularLocation>
</comment>
<keyword evidence="4" id="KW-0831">Ubiquinone biosynthesis</keyword>
<dbReference type="OrthoDB" id="6329284at2759"/>
<dbReference type="UniPathway" id="UPA00232"/>